<feature type="compositionally biased region" description="Basic and acidic residues" evidence="1">
    <location>
        <begin position="1"/>
        <end position="10"/>
    </location>
</feature>
<protein>
    <submittedName>
        <fullName evidence="2">Uncharacterized protein</fullName>
    </submittedName>
</protein>
<proteinExistence type="predicted"/>
<sequence length="56" mass="5913">MPDRAVEHDPPMVPNAQLDRGMHTGPIPMACGPPDPVDGRTVDFGVVLFAGCRDGV</sequence>
<dbReference type="Proteomes" id="UP000038802">
    <property type="component" value="Unassembled WGS sequence"/>
</dbReference>
<evidence type="ECO:0000313" key="3">
    <source>
        <dbReference type="Proteomes" id="UP000038802"/>
    </source>
</evidence>
<evidence type="ECO:0000313" key="2">
    <source>
        <dbReference type="EMBL" id="COW40065.1"/>
    </source>
</evidence>
<name>A0A0U0S0C4_MYCTX</name>
<gene>
    <name evidence="2" type="ORF">ERS007703_03578</name>
</gene>
<dbReference type="EMBL" id="CSAE01000503">
    <property type="protein sequence ID" value="COW40065.1"/>
    <property type="molecule type" value="Genomic_DNA"/>
</dbReference>
<feature type="region of interest" description="Disordered" evidence="1">
    <location>
        <begin position="1"/>
        <end position="26"/>
    </location>
</feature>
<organism evidence="2 3">
    <name type="scientific">Mycobacterium tuberculosis</name>
    <dbReference type="NCBI Taxonomy" id="1773"/>
    <lineage>
        <taxon>Bacteria</taxon>
        <taxon>Bacillati</taxon>
        <taxon>Actinomycetota</taxon>
        <taxon>Actinomycetes</taxon>
        <taxon>Mycobacteriales</taxon>
        <taxon>Mycobacteriaceae</taxon>
        <taxon>Mycobacterium</taxon>
        <taxon>Mycobacterium tuberculosis complex</taxon>
    </lineage>
</organism>
<reference evidence="3" key="1">
    <citation type="submission" date="2015-03" db="EMBL/GenBank/DDBJ databases">
        <authorList>
            <consortium name="Pathogen Informatics"/>
        </authorList>
    </citation>
    <scope>NUCLEOTIDE SEQUENCE [LARGE SCALE GENOMIC DNA]</scope>
    <source>
        <strain evidence="3">K00500041</strain>
    </source>
</reference>
<accession>A0A0U0S0C4</accession>
<dbReference type="AlphaFoldDB" id="A0A0U0S0C4"/>
<evidence type="ECO:0000256" key="1">
    <source>
        <dbReference type="SAM" id="MobiDB-lite"/>
    </source>
</evidence>